<organism evidence="5 6">
    <name type="scientific">Paenibacillus agricola</name>
    <dbReference type="NCBI Taxonomy" id="2716264"/>
    <lineage>
        <taxon>Bacteria</taxon>
        <taxon>Bacillati</taxon>
        <taxon>Bacillota</taxon>
        <taxon>Bacilli</taxon>
        <taxon>Bacillales</taxon>
        <taxon>Paenibacillaceae</taxon>
        <taxon>Paenibacillus</taxon>
    </lineage>
</organism>
<evidence type="ECO:0000259" key="4">
    <source>
        <dbReference type="PROSITE" id="PS01124"/>
    </source>
</evidence>
<dbReference type="SUPFAM" id="SSF46689">
    <property type="entry name" value="Homeodomain-like"/>
    <property type="match status" value="2"/>
</dbReference>
<dbReference type="InterPro" id="IPR009057">
    <property type="entry name" value="Homeodomain-like_sf"/>
</dbReference>
<dbReference type="Pfam" id="PF07883">
    <property type="entry name" value="Cupin_2"/>
    <property type="match status" value="1"/>
</dbReference>
<feature type="domain" description="HTH araC/xylS-type" evidence="4">
    <location>
        <begin position="199"/>
        <end position="297"/>
    </location>
</feature>
<proteinExistence type="predicted"/>
<dbReference type="InterPro" id="IPR014710">
    <property type="entry name" value="RmlC-like_jellyroll"/>
</dbReference>
<dbReference type="PROSITE" id="PS01124">
    <property type="entry name" value="HTH_ARAC_FAMILY_2"/>
    <property type="match status" value="1"/>
</dbReference>
<evidence type="ECO:0000313" key="6">
    <source>
        <dbReference type="Proteomes" id="UP001165962"/>
    </source>
</evidence>
<gene>
    <name evidence="5" type="ORF">G9U52_18400</name>
</gene>
<accession>A0ABX0J8T8</accession>
<dbReference type="Proteomes" id="UP001165962">
    <property type="component" value="Unassembled WGS sequence"/>
</dbReference>
<keyword evidence="3" id="KW-0804">Transcription</keyword>
<dbReference type="PANTHER" id="PTHR43280">
    <property type="entry name" value="ARAC-FAMILY TRANSCRIPTIONAL REGULATOR"/>
    <property type="match status" value="1"/>
</dbReference>
<dbReference type="InterPro" id="IPR037923">
    <property type="entry name" value="HTH-like"/>
</dbReference>
<dbReference type="InterPro" id="IPR020449">
    <property type="entry name" value="Tscrpt_reg_AraC-type_HTH"/>
</dbReference>
<evidence type="ECO:0000256" key="2">
    <source>
        <dbReference type="ARBA" id="ARBA00023125"/>
    </source>
</evidence>
<dbReference type="SMART" id="SM00342">
    <property type="entry name" value="HTH_ARAC"/>
    <property type="match status" value="1"/>
</dbReference>
<dbReference type="PRINTS" id="PR00032">
    <property type="entry name" value="HTHARAC"/>
</dbReference>
<dbReference type="Pfam" id="PF12833">
    <property type="entry name" value="HTH_18"/>
    <property type="match status" value="1"/>
</dbReference>
<dbReference type="PANTHER" id="PTHR43280:SF28">
    <property type="entry name" value="HTH-TYPE TRANSCRIPTIONAL ACTIVATOR RHAS"/>
    <property type="match status" value="1"/>
</dbReference>
<sequence length="303" mass="34528">MVTINRFDTLKENRIHGHPMYPVSVYQLECAAGEPILECHWHEELEFIKVTSGKATFQVGADRYEVSEGQAIFIQSGDIHAGYPIELEIPVSCSYDALVFRADFLASSMYDAVQEQFLDPLLQRQLAPPVHLTGAADWEQAVLSLLGEIIRSNVEAAPLHELTTKAQLYLIFSQLFGHAAGQAPHSGAYANREKAGRLKTVLHYIHEHYQEPIRLKELAIQANMSEGHFCRFFRDMMRKSPIDYVNRYRTQQAAKQLEQSDQQIAAIALDAGFDNISYFISVFKQHTGHTPSYYRKKRQQELL</sequence>
<name>A0ABX0J8T8_9BACL</name>
<evidence type="ECO:0000256" key="3">
    <source>
        <dbReference type="ARBA" id="ARBA00023163"/>
    </source>
</evidence>
<reference evidence="5" key="1">
    <citation type="submission" date="2020-03" db="EMBL/GenBank/DDBJ databases">
        <title>Draft sequencing of Paenibacilllus sp. S3N08.</title>
        <authorList>
            <person name="Kim D.-U."/>
        </authorList>
    </citation>
    <scope>NUCLEOTIDE SEQUENCE</scope>
    <source>
        <strain evidence="5">S3N08</strain>
    </source>
</reference>
<dbReference type="InterPro" id="IPR018060">
    <property type="entry name" value="HTH_AraC"/>
</dbReference>
<protein>
    <submittedName>
        <fullName evidence="5">AraC family transcriptional regulator</fullName>
    </submittedName>
</protein>
<dbReference type="RefSeq" id="WP_166152096.1">
    <property type="nucleotide sequence ID" value="NZ_JAAOIW010000006.1"/>
</dbReference>
<comment type="caution">
    <text evidence="5">The sequence shown here is derived from an EMBL/GenBank/DDBJ whole genome shotgun (WGS) entry which is preliminary data.</text>
</comment>
<dbReference type="InterPro" id="IPR013096">
    <property type="entry name" value="Cupin_2"/>
</dbReference>
<keyword evidence="1" id="KW-0805">Transcription regulation</keyword>
<dbReference type="Gene3D" id="2.60.120.10">
    <property type="entry name" value="Jelly Rolls"/>
    <property type="match status" value="1"/>
</dbReference>
<keyword evidence="6" id="KW-1185">Reference proteome</keyword>
<dbReference type="CDD" id="cd02208">
    <property type="entry name" value="cupin_RmlC-like"/>
    <property type="match status" value="1"/>
</dbReference>
<dbReference type="EMBL" id="JAAOIW010000006">
    <property type="protein sequence ID" value="NHN31810.1"/>
    <property type="molecule type" value="Genomic_DNA"/>
</dbReference>
<dbReference type="Gene3D" id="1.10.10.60">
    <property type="entry name" value="Homeodomain-like"/>
    <property type="match status" value="2"/>
</dbReference>
<keyword evidence="2" id="KW-0238">DNA-binding</keyword>
<evidence type="ECO:0000313" key="5">
    <source>
        <dbReference type="EMBL" id="NHN31810.1"/>
    </source>
</evidence>
<evidence type="ECO:0000256" key="1">
    <source>
        <dbReference type="ARBA" id="ARBA00023015"/>
    </source>
</evidence>
<dbReference type="SUPFAM" id="SSF51215">
    <property type="entry name" value="Regulatory protein AraC"/>
    <property type="match status" value="1"/>
</dbReference>